<evidence type="ECO:0000256" key="3">
    <source>
        <dbReference type="SAM" id="MobiDB-lite"/>
    </source>
</evidence>
<proteinExistence type="predicted"/>
<comment type="subcellular location">
    <subcellularLocation>
        <location evidence="1">Nucleus</location>
    </subcellularLocation>
</comment>
<protein>
    <recommendedName>
        <fullName evidence="4">RED-like N-terminal domain-containing protein</fullName>
    </recommendedName>
</protein>
<dbReference type="GO" id="GO:0005634">
    <property type="term" value="C:nucleus"/>
    <property type="evidence" value="ECO:0007669"/>
    <property type="project" value="UniProtKB-SubCell"/>
</dbReference>
<feature type="domain" description="RED-like N-terminal" evidence="4">
    <location>
        <begin position="2"/>
        <end position="37"/>
    </location>
</feature>
<comment type="caution">
    <text evidence="5">The sequence shown here is derived from an EMBL/GenBank/DDBJ whole genome shotgun (WGS) entry which is preliminary data.</text>
</comment>
<keyword evidence="6" id="KW-1185">Reference proteome</keyword>
<dbReference type="OrthoDB" id="3366823at2759"/>
<dbReference type="STRING" id="888268.A0A1E5W380"/>
<feature type="compositionally biased region" description="Polar residues" evidence="3">
    <location>
        <begin position="93"/>
        <end position="107"/>
    </location>
</feature>
<sequence>LQEMVTVSVDGSVLDRIAKIMTYLRLGSSGKVLKKKKKERDSKGVLIKMKINASENRNTFLMLDGLDILLICHVCQCREEQLVSSDYDVAAKPSQTNGSTLKHQSQKVMLPPPPPRNNNFNGKEKQSVPVARTDDDDIFVRDGVDYSLLNKEMSQSPVSEGMDESPHNHQKQTYFTEPMYGPVPPSEPAQAWQQPNAYDAVQAQMAAAGYQGNWSGYVYAEQQLAYPEQYMQQSTQEYDVLLTLVYPRIQGS</sequence>
<evidence type="ECO:0000313" key="6">
    <source>
        <dbReference type="Proteomes" id="UP000095767"/>
    </source>
</evidence>
<feature type="region of interest" description="Disordered" evidence="3">
    <location>
        <begin position="93"/>
        <end position="129"/>
    </location>
</feature>
<feature type="non-terminal residue" evidence="5">
    <location>
        <position position="1"/>
    </location>
</feature>
<dbReference type="EMBL" id="LWDX02022690">
    <property type="protein sequence ID" value="OEL31821.1"/>
    <property type="molecule type" value="Genomic_DNA"/>
</dbReference>
<dbReference type="Proteomes" id="UP000095767">
    <property type="component" value="Unassembled WGS sequence"/>
</dbReference>
<dbReference type="PANTHER" id="PTHR12765">
    <property type="entry name" value="RED PROTEIN IK FACTOR CYTOKINE IK"/>
    <property type="match status" value="1"/>
</dbReference>
<gene>
    <name evidence="5" type="ORF">BAE44_0007163</name>
</gene>
<dbReference type="AlphaFoldDB" id="A0A1E5W380"/>
<organism evidence="5 6">
    <name type="scientific">Dichanthelium oligosanthes</name>
    <dbReference type="NCBI Taxonomy" id="888268"/>
    <lineage>
        <taxon>Eukaryota</taxon>
        <taxon>Viridiplantae</taxon>
        <taxon>Streptophyta</taxon>
        <taxon>Embryophyta</taxon>
        <taxon>Tracheophyta</taxon>
        <taxon>Spermatophyta</taxon>
        <taxon>Magnoliopsida</taxon>
        <taxon>Liliopsida</taxon>
        <taxon>Poales</taxon>
        <taxon>Poaceae</taxon>
        <taxon>PACMAD clade</taxon>
        <taxon>Panicoideae</taxon>
        <taxon>Panicodae</taxon>
        <taxon>Paniceae</taxon>
        <taxon>Dichantheliinae</taxon>
        <taxon>Dichanthelium</taxon>
    </lineage>
</organism>
<keyword evidence="2" id="KW-0539">Nucleus</keyword>
<evidence type="ECO:0000256" key="1">
    <source>
        <dbReference type="ARBA" id="ARBA00004123"/>
    </source>
</evidence>
<accession>A0A1E5W380</accession>
<dbReference type="InterPro" id="IPR012916">
    <property type="entry name" value="RED_N"/>
</dbReference>
<dbReference type="Pfam" id="PF07808">
    <property type="entry name" value="RED_N"/>
    <property type="match status" value="1"/>
</dbReference>
<name>A0A1E5W380_9POAL</name>
<evidence type="ECO:0000256" key="2">
    <source>
        <dbReference type="ARBA" id="ARBA00023242"/>
    </source>
</evidence>
<evidence type="ECO:0000313" key="5">
    <source>
        <dbReference type="EMBL" id="OEL31821.1"/>
    </source>
</evidence>
<evidence type="ECO:0000259" key="4">
    <source>
        <dbReference type="Pfam" id="PF07808"/>
    </source>
</evidence>
<reference evidence="5 6" key="1">
    <citation type="submission" date="2016-09" db="EMBL/GenBank/DDBJ databases">
        <title>The draft genome of Dichanthelium oligosanthes: A C3 panicoid grass species.</title>
        <authorList>
            <person name="Studer A.J."/>
            <person name="Schnable J.C."/>
            <person name="Brutnell T.P."/>
        </authorList>
    </citation>
    <scope>NUCLEOTIDE SEQUENCE [LARGE SCALE GENOMIC DNA]</scope>
    <source>
        <strain evidence="6">cv. Kellogg 1175</strain>
        <tissue evidence="5">Leaf</tissue>
    </source>
</reference>
<dbReference type="InterPro" id="IPR039896">
    <property type="entry name" value="Red-like"/>
</dbReference>